<gene>
    <name evidence="10" type="ORF">ACFYXQ_04205</name>
</gene>
<dbReference type="InterPro" id="IPR039261">
    <property type="entry name" value="FNR_nucleotide-bd"/>
</dbReference>
<dbReference type="InterPro" id="IPR017938">
    <property type="entry name" value="Riboflavin_synthase-like_b-brl"/>
</dbReference>
<dbReference type="SUPFAM" id="SSF63380">
    <property type="entry name" value="Riboflavin synthase domain-like"/>
    <property type="match status" value="1"/>
</dbReference>
<keyword evidence="5" id="KW-0560">Oxidoreductase</keyword>
<dbReference type="InterPro" id="IPR001041">
    <property type="entry name" value="2Fe-2S_ferredoxin-type"/>
</dbReference>
<evidence type="ECO:0000256" key="5">
    <source>
        <dbReference type="ARBA" id="ARBA00023002"/>
    </source>
</evidence>
<keyword evidence="2" id="KW-0285">Flavoprotein</keyword>
<reference evidence="10 11" key="1">
    <citation type="submission" date="2024-10" db="EMBL/GenBank/DDBJ databases">
        <title>The Natural Products Discovery Center: Release of the First 8490 Sequenced Strains for Exploring Actinobacteria Biosynthetic Diversity.</title>
        <authorList>
            <person name="Kalkreuter E."/>
            <person name="Kautsar S.A."/>
            <person name="Yang D."/>
            <person name="Bader C.D."/>
            <person name="Teijaro C.N."/>
            <person name="Fluegel L."/>
            <person name="Davis C.M."/>
            <person name="Simpson J.R."/>
            <person name="Lauterbach L."/>
            <person name="Steele A.D."/>
            <person name="Gui C."/>
            <person name="Meng S."/>
            <person name="Li G."/>
            <person name="Viehrig K."/>
            <person name="Ye F."/>
            <person name="Su P."/>
            <person name="Kiefer A.F."/>
            <person name="Nichols A."/>
            <person name="Cepeda A.J."/>
            <person name="Yan W."/>
            <person name="Fan B."/>
            <person name="Jiang Y."/>
            <person name="Adhikari A."/>
            <person name="Zheng C.-J."/>
            <person name="Schuster L."/>
            <person name="Cowan T.M."/>
            <person name="Smanski M.J."/>
            <person name="Chevrette M.G."/>
            <person name="De Carvalho L.P.S."/>
            <person name="Shen B."/>
        </authorList>
    </citation>
    <scope>NUCLEOTIDE SEQUENCE [LARGE SCALE GENOMIC DNA]</scope>
    <source>
        <strain evidence="10 11">NPDC002593</strain>
    </source>
</reference>
<dbReference type="Gene3D" id="2.40.30.10">
    <property type="entry name" value="Translation factors"/>
    <property type="match status" value="1"/>
</dbReference>
<evidence type="ECO:0000256" key="6">
    <source>
        <dbReference type="ARBA" id="ARBA00023004"/>
    </source>
</evidence>
<dbReference type="PANTHER" id="PTHR47354:SF1">
    <property type="entry name" value="CARNITINE MONOOXYGENASE REDUCTASE SUBUNIT"/>
    <property type="match status" value="1"/>
</dbReference>
<evidence type="ECO:0000256" key="4">
    <source>
        <dbReference type="ARBA" id="ARBA00022723"/>
    </source>
</evidence>
<organism evidence="10 11">
    <name type="scientific">Nocardia jiangxiensis</name>
    <dbReference type="NCBI Taxonomy" id="282685"/>
    <lineage>
        <taxon>Bacteria</taxon>
        <taxon>Bacillati</taxon>
        <taxon>Actinomycetota</taxon>
        <taxon>Actinomycetes</taxon>
        <taxon>Mycobacteriales</taxon>
        <taxon>Nocardiaceae</taxon>
        <taxon>Nocardia</taxon>
    </lineage>
</organism>
<keyword evidence="3" id="KW-0001">2Fe-2S</keyword>
<dbReference type="CDD" id="cd00207">
    <property type="entry name" value="fer2"/>
    <property type="match status" value="1"/>
</dbReference>
<dbReference type="InterPro" id="IPR017927">
    <property type="entry name" value="FAD-bd_FR_type"/>
</dbReference>
<dbReference type="PROSITE" id="PS51085">
    <property type="entry name" value="2FE2S_FER_2"/>
    <property type="match status" value="1"/>
</dbReference>
<dbReference type="PROSITE" id="PS51384">
    <property type="entry name" value="FAD_FR"/>
    <property type="match status" value="1"/>
</dbReference>
<evidence type="ECO:0000259" key="9">
    <source>
        <dbReference type="PROSITE" id="PS51384"/>
    </source>
</evidence>
<dbReference type="SUPFAM" id="SSF52343">
    <property type="entry name" value="Ferredoxin reductase-like, C-terminal NADP-linked domain"/>
    <property type="match status" value="1"/>
</dbReference>
<keyword evidence="11" id="KW-1185">Reference proteome</keyword>
<dbReference type="PANTHER" id="PTHR47354">
    <property type="entry name" value="NADH OXIDOREDUCTASE HCR"/>
    <property type="match status" value="1"/>
</dbReference>
<dbReference type="Gene3D" id="3.40.50.80">
    <property type="entry name" value="Nucleotide-binding domain of ferredoxin-NADP reductase (FNR) module"/>
    <property type="match status" value="1"/>
</dbReference>
<evidence type="ECO:0000256" key="7">
    <source>
        <dbReference type="ARBA" id="ARBA00023014"/>
    </source>
</evidence>
<dbReference type="Proteomes" id="UP001601992">
    <property type="component" value="Unassembled WGS sequence"/>
</dbReference>
<dbReference type="RefSeq" id="WP_387402596.1">
    <property type="nucleotide sequence ID" value="NZ_JBIAQY010000001.1"/>
</dbReference>
<evidence type="ECO:0000256" key="2">
    <source>
        <dbReference type="ARBA" id="ARBA00022630"/>
    </source>
</evidence>
<keyword evidence="4" id="KW-0479">Metal-binding</keyword>
<comment type="caution">
    <text evidence="10">The sequence shown here is derived from an EMBL/GenBank/DDBJ whole genome shotgun (WGS) entry which is preliminary data.</text>
</comment>
<name>A0ABW6RSI4_9NOCA</name>
<accession>A0ABW6RSI4</accession>
<evidence type="ECO:0000256" key="3">
    <source>
        <dbReference type="ARBA" id="ARBA00022714"/>
    </source>
</evidence>
<dbReference type="InterPro" id="IPR050415">
    <property type="entry name" value="MRET"/>
</dbReference>
<dbReference type="InterPro" id="IPR006058">
    <property type="entry name" value="2Fe2S_fd_BS"/>
</dbReference>
<protein>
    <submittedName>
        <fullName evidence="10">PDR/VanB family oxidoreductase</fullName>
    </submittedName>
</protein>
<dbReference type="EMBL" id="JBIAQY010000001">
    <property type="protein sequence ID" value="MFF3566967.1"/>
    <property type="molecule type" value="Genomic_DNA"/>
</dbReference>
<evidence type="ECO:0000259" key="8">
    <source>
        <dbReference type="PROSITE" id="PS51085"/>
    </source>
</evidence>
<dbReference type="InterPro" id="IPR012675">
    <property type="entry name" value="Beta-grasp_dom_sf"/>
</dbReference>
<dbReference type="CDD" id="cd06185">
    <property type="entry name" value="PDR_like"/>
    <property type="match status" value="1"/>
</dbReference>
<keyword evidence="7" id="KW-0411">Iron-sulfur</keyword>
<evidence type="ECO:0000313" key="11">
    <source>
        <dbReference type="Proteomes" id="UP001601992"/>
    </source>
</evidence>
<dbReference type="Gene3D" id="3.10.20.30">
    <property type="match status" value="1"/>
</dbReference>
<dbReference type="PRINTS" id="PR00409">
    <property type="entry name" value="PHDIOXRDTASE"/>
</dbReference>
<keyword evidence="6" id="KW-0408">Iron</keyword>
<proteinExistence type="predicted"/>
<dbReference type="Pfam" id="PF00111">
    <property type="entry name" value="Fer2"/>
    <property type="match status" value="1"/>
</dbReference>
<feature type="domain" description="FAD-binding FR-type" evidence="9">
    <location>
        <begin position="53"/>
        <end position="154"/>
    </location>
</feature>
<sequence>MSGSGAEAVAERPGRSVDMSMVALRALGVVMDVYKKVVTAPAVSRPNPVRRSGFDLDVLVESVCDEADDVVSLTLIRPGGEPLPSWRPGSHVDLFLPSGRQRQYSLCGSPRDRFRYRIAVRRIVDGDGGSREVHTLQPGERLRLRGPRNAFTFVQAAPSYLFVAAGIGITPILPMAHAAGSRGRLVYLGRSRESMPFLDELPEGAQIRTDDEHGIPDIAAILAEAEPGAAVYVCGPSPVLEAAQRRLFELNPSASLHTERFSPLPVLDGREFDVTLARSGRTVRVGAQETTLAAIQRVKPDALYSCRQGFCGTCKSGVLSGEVDHRDRLLSDADRADHMLVCVSRCDGPLVLDL</sequence>
<comment type="cofactor">
    <cofactor evidence="1">
        <name>FAD</name>
        <dbReference type="ChEBI" id="CHEBI:57692"/>
    </cofactor>
</comment>
<feature type="domain" description="2Fe-2S ferredoxin-type" evidence="8">
    <location>
        <begin position="272"/>
        <end position="354"/>
    </location>
</feature>
<evidence type="ECO:0000256" key="1">
    <source>
        <dbReference type="ARBA" id="ARBA00001974"/>
    </source>
</evidence>
<dbReference type="InterPro" id="IPR036010">
    <property type="entry name" value="2Fe-2S_ferredoxin-like_sf"/>
</dbReference>
<dbReference type="SUPFAM" id="SSF54292">
    <property type="entry name" value="2Fe-2S ferredoxin-like"/>
    <property type="match status" value="1"/>
</dbReference>
<evidence type="ECO:0000313" key="10">
    <source>
        <dbReference type="EMBL" id="MFF3566967.1"/>
    </source>
</evidence>
<dbReference type="PROSITE" id="PS00197">
    <property type="entry name" value="2FE2S_FER_1"/>
    <property type="match status" value="1"/>
</dbReference>